<protein>
    <recommendedName>
        <fullName evidence="7">Ribosomal RNA small subunit methyltransferase A</fullName>
        <ecNumber evidence="7">2.1.1.182</ecNumber>
    </recommendedName>
    <alternativeName>
        <fullName evidence="7">16S rRNA (adenine(1518)-N(6)/adenine(1519)-N(6))-dimethyltransferase</fullName>
    </alternativeName>
    <alternativeName>
        <fullName evidence="7">16S rRNA dimethyladenosine transferase</fullName>
    </alternativeName>
    <alternativeName>
        <fullName evidence="7">16S rRNA dimethylase</fullName>
    </alternativeName>
    <alternativeName>
        <fullName evidence="7">S-adenosylmethionine-6-N', N'-adenosyl(rRNA) dimethyltransferase</fullName>
    </alternativeName>
</protein>
<dbReference type="InterPro" id="IPR001737">
    <property type="entry name" value="KsgA/Erm"/>
</dbReference>
<accession>A0A9D1NN50</accession>
<dbReference type="Proteomes" id="UP000886845">
    <property type="component" value="Unassembled WGS sequence"/>
</dbReference>
<keyword evidence="4 7" id="KW-0808">Transferase</keyword>
<proteinExistence type="inferred from homology"/>
<feature type="binding site" evidence="7 8">
    <location>
        <position position="54"/>
    </location>
    <ligand>
        <name>S-adenosyl-L-methionine</name>
        <dbReference type="ChEBI" id="CHEBI:59789"/>
    </ligand>
</feature>
<dbReference type="Gene3D" id="3.40.50.150">
    <property type="entry name" value="Vaccinia Virus protein VP39"/>
    <property type="match status" value="1"/>
</dbReference>
<dbReference type="PANTHER" id="PTHR11727">
    <property type="entry name" value="DIMETHYLADENOSINE TRANSFERASE"/>
    <property type="match status" value="1"/>
</dbReference>
<dbReference type="GO" id="GO:0003723">
    <property type="term" value="F:RNA binding"/>
    <property type="evidence" value="ECO:0007669"/>
    <property type="project" value="UniProtKB-UniRule"/>
</dbReference>
<comment type="similarity">
    <text evidence="7">Belongs to the class I-like SAM-binding methyltransferase superfamily. rRNA adenine N(6)-methyltransferase family. RsmA subfamily.</text>
</comment>
<dbReference type="SUPFAM" id="SSF53335">
    <property type="entry name" value="S-adenosyl-L-methionine-dependent methyltransferases"/>
    <property type="match status" value="1"/>
</dbReference>
<comment type="catalytic activity">
    <reaction evidence="7">
        <text>adenosine(1518)/adenosine(1519) in 16S rRNA + 4 S-adenosyl-L-methionine = N(6)-dimethyladenosine(1518)/N(6)-dimethyladenosine(1519) in 16S rRNA + 4 S-adenosyl-L-homocysteine + 4 H(+)</text>
        <dbReference type="Rhea" id="RHEA:19609"/>
        <dbReference type="Rhea" id="RHEA-COMP:10232"/>
        <dbReference type="Rhea" id="RHEA-COMP:10233"/>
        <dbReference type="ChEBI" id="CHEBI:15378"/>
        <dbReference type="ChEBI" id="CHEBI:57856"/>
        <dbReference type="ChEBI" id="CHEBI:59789"/>
        <dbReference type="ChEBI" id="CHEBI:74411"/>
        <dbReference type="ChEBI" id="CHEBI:74493"/>
        <dbReference type="EC" id="2.1.1.182"/>
    </reaction>
</comment>
<dbReference type="HAMAP" id="MF_00607">
    <property type="entry name" value="16SrRNA_methyltr_A"/>
    <property type="match status" value="1"/>
</dbReference>
<dbReference type="InterPro" id="IPR011530">
    <property type="entry name" value="rRNA_adenine_dimethylase"/>
</dbReference>
<evidence type="ECO:0000256" key="7">
    <source>
        <dbReference type="HAMAP-Rule" id="MF_00607"/>
    </source>
</evidence>
<evidence type="ECO:0000256" key="3">
    <source>
        <dbReference type="ARBA" id="ARBA00022603"/>
    </source>
</evidence>
<dbReference type="PANTHER" id="PTHR11727:SF7">
    <property type="entry name" value="DIMETHYLADENOSINE TRANSFERASE-RELATED"/>
    <property type="match status" value="1"/>
</dbReference>
<evidence type="ECO:0000256" key="6">
    <source>
        <dbReference type="ARBA" id="ARBA00022884"/>
    </source>
</evidence>
<reference evidence="10" key="1">
    <citation type="submission" date="2020-10" db="EMBL/GenBank/DDBJ databases">
        <authorList>
            <person name="Gilroy R."/>
        </authorList>
    </citation>
    <scope>NUCLEOTIDE SEQUENCE</scope>
    <source>
        <strain evidence="10">35461</strain>
    </source>
</reference>
<feature type="binding site" evidence="7 8">
    <location>
        <position position="27"/>
    </location>
    <ligand>
        <name>S-adenosyl-L-methionine</name>
        <dbReference type="ChEBI" id="CHEBI:59789"/>
    </ligand>
</feature>
<evidence type="ECO:0000259" key="9">
    <source>
        <dbReference type="SMART" id="SM00650"/>
    </source>
</evidence>
<evidence type="ECO:0000256" key="1">
    <source>
        <dbReference type="ARBA" id="ARBA00022490"/>
    </source>
</evidence>
<dbReference type="Pfam" id="PF00398">
    <property type="entry name" value="RrnaAD"/>
    <property type="match status" value="1"/>
</dbReference>
<sequence length="281" mass="30542">MNRTSPSDVRAWCQARGFHPNKTLGQNFLIDRNILEAIVAETGAGEGSRVLEVGPGLGVLTEGLLRRGARVTALEKDPALAAWLRESLCREFPDALELREGDALEADWGALLAQGFDAFASNLPYSVGTRILMELLGHAAAPARLVMLVQREVADRLAAPPGSPDRGTASVWAQLDYDVRVARLVKPACFWPPPEVTSAVVTMTRHGRSGLDATGRAFLRALVKQVFTQRRKQLGTVLRKAPAPFRDLDPAAAGIDPTRRAETLSLTEWEALAAQRKEPLP</sequence>
<dbReference type="SMART" id="SM00650">
    <property type="entry name" value="rADc"/>
    <property type="match status" value="1"/>
</dbReference>
<feature type="binding site" evidence="7 8">
    <location>
        <position position="102"/>
    </location>
    <ligand>
        <name>S-adenosyl-L-methionine</name>
        <dbReference type="ChEBI" id="CHEBI:59789"/>
    </ligand>
</feature>
<keyword evidence="5 7" id="KW-0949">S-adenosyl-L-methionine</keyword>
<dbReference type="Gene3D" id="1.10.8.100">
    <property type="entry name" value="Ribosomal RNA adenine dimethylase-like, domain 2"/>
    <property type="match status" value="1"/>
</dbReference>
<dbReference type="GO" id="GO:0052908">
    <property type="term" value="F:16S rRNA (adenine(1518)-N(6)/adenine(1519)-N(6))-dimethyltransferase activity"/>
    <property type="evidence" value="ECO:0007669"/>
    <property type="project" value="UniProtKB-EC"/>
</dbReference>
<evidence type="ECO:0000256" key="4">
    <source>
        <dbReference type="ARBA" id="ARBA00022679"/>
    </source>
</evidence>
<evidence type="ECO:0000313" key="11">
    <source>
        <dbReference type="Proteomes" id="UP000886845"/>
    </source>
</evidence>
<dbReference type="PROSITE" id="PS51689">
    <property type="entry name" value="SAM_RNA_A_N6_MT"/>
    <property type="match status" value="1"/>
</dbReference>
<dbReference type="EMBL" id="DVOR01000210">
    <property type="protein sequence ID" value="HIV09736.1"/>
    <property type="molecule type" value="Genomic_DNA"/>
</dbReference>
<comment type="function">
    <text evidence="7">Specifically dimethylates two adjacent adenosines (A1518 and A1519) in the loop of a conserved hairpin near the 3'-end of 16S rRNA in the 30S particle. May play a critical role in biogenesis of 30S subunits.</text>
</comment>
<keyword evidence="1 7" id="KW-0963">Cytoplasm</keyword>
<dbReference type="GO" id="GO:0005829">
    <property type="term" value="C:cytosol"/>
    <property type="evidence" value="ECO:0007669"/>
    <property type="project" value="TreeGrafter"/>
</dbReference>
<evidence type="ECO:0000256" key="2">
    <source>
        <dbReference type="ARBA" id="ARBA00022552"/>
    </source>
</evidence>
<comment type="subcellular location">
    <subcellularLocation>
        <location evidence="7">Cytoplasm</location>
    </subcellularLocation>
</comment>
<evidence type="ECO:0000256" key="8">
    <source>
        <dbReference type="PROSITE-ProRule" id="PRU01026"/>
    </source>
</evidence>
<keyword evidence="2 7" id="KW-0698">rRNA processing</keyword>
<reference evidence="10" key="2">
    <citation type="journal article" date="2021" name="PeerJ">
        <title>Extensive microbial diversity within the chicken gut microbiome revealed by metagenomics and culture.</title>
        <authorList>
            <person name="Gilroy R."/>
            <person name="Ravi A."/>
            <person name="Getino M."/>
            <person name="Pursley I."/>
            <person name="Horton D.L."/>
            <person name="Alikhan N.F."/>
            <person name="Baker D."/>
            <person name="Gharbi K."/>
            <person name="Hall N."/>
            <person name="Watson M."/>
            <person name="Adriaenssens E.M."/>
            <person name="Foster-Nyarko E."/>
            <person name="Jarju S."/>
            <person name="Secka A."/>
            <person name="Antonio M."/>
            <person name="Oren A."/>
            <person name="Chaudhuri R.R."/>
            <person name="La Ragione R."/>
            <person name="Hildebrand F."/>
            <person name="Pallen M.J."/>
        </authorList>
    </citation>
    <scope>NUCLEOTIDE SEQUENCE</scope>
    <source>
        <strain evidence="10">35461</strain>
    </source>
</reference>
<feature type="binding site" evidence="7 8">
    <location>
        <position position="75"/>
    </location>
    <ligand>
        <name>S-adenosyl-L-methionine</name>
        <dbReference type="ChEBI" id="CHEBI:59789"/>
    </ligand>
</feature>
<organism evidence="10 11">
    <name type="scientific">Candidatus Spyradenecus faecavium</name>
    <dbReference type="NCBI Taxonomy" id="2840947"/>
    <lineage>
        <taxon>Bacteria</taxon>
        <taxon>Pseudomonadati</taxon>
        <taxon>Lentisphaerota</taxon>
        <taxon>Lentisphaeria</taxon>
        <taxon>Lentisphaerales</taxon>
        <taxon>Lentisphaeraceae</taxon>
        <taxon>Lentisphaeraceae incertae sedis</taxon>
        <taxon>Candidatus Spyradenecus</taxon>
    </lineage>
</organism>
<feature type="binding site" evidence="7 8">
    <location>
        <position position="122"/>
    </location>
    <ligand>
        <name>S-adenosyl-L-methionine</name>
        <dbReference type="ChEBI" id="CHEBI:59789"/>
    </ligand>
</feature>
<keyword evidence="3 7" id="KW-0489">Methyltransferase</keyword>
<evidence type="ECO:0000313" key="10">
    <source>
        <dbReference type="EMBL" id="HIV09736.1"/>
    </source>
</evidence>
<name>A0A9D1NN50_9BACT</name>
<dbReference type="InterPro" id="IPR029063">
    <property type="entry name" value="SAM-dependent_MTases_sf"/>
</dbReference>
<dbReference type="AlphaFoldDB" id="A0A9D1NN50"/>
<dbReference type="EC" id="2.1.1.182" evidence="7"/>
<keyword evidence="6 7" id="KW-0694">RNA-binding</keyword>
<comment type="caution">
    <text evidence="10">The sequence shown here is derived from an EMBL/GenBank/DDBJ whole genome shotgun (WGS) entry which is preliminary data.</text>
</comment>
<gene>
    <name evidence="7 10" type="primary">rsmA</name>
    <name evidence="7" type="synonym">ksgA</name>
    <name evidence="10" type="ORF">IAC79_06460</name>
</gene>
<feature type="domain" description="Ribosomal RNA adenine methylase transferase N-terminal" evidence="9">
    <location>
        <begin position="34"/>
        <end position="207"/>
    </location>
</feature>
<dbReference type="InterPro" id="IPR023165">
    <property type="entry name" value="rRNA_Ade_diMease-like_C"/>
</dbReference>
<dbReference type="NCBIfam" id="TIGR00755">
    <property type="entry name" value="ksgA"/>
    <property type="match status" value="1"/>
</dbReference>
<dbReference type="CDD" id="cd02440">
    <property type="entry name" value="AdoMet_MTases"/>
    <property type="match status" value="1"/>
</dbReference>
<evidence type="ECO:0000256" key="5">
    <source>
        <dbReference type="ARBA" id="ARBA00022691"/>
    </source>
</evidence>
<dbReference type="InterPro" id="IPR020598">
    <property type="entry name" value="rRNA_Ade_methylase_Trfase_N"/>
</dbReference>
<dbReference type="InterPro" id="IPR020596">
    <property type="entry name" value="rRNA_Ade_Mease_Trfase_CS"/>
</dbReference>
<dbReference type="PROSITE" id="PS01131">
    <property type="entry name" value="RRNA_A_DIMETH"/>
    <property type="match status" value="1"/>
</dbReference>
<feature type="binding site" evidence="7 8">
    <location>
        <position position="29"/>
    </location>
    <ligand>
        <name>S-adenosyl-L-methionine</name>
        <dbReference type="ChEBI" id="CHEBI:59789"/>
    </ligand>
</feature>